<proteinExistence type="predicted"/>
<evidence type="ECO:0000313" key="4">
    <source>
        <dbReference type="Proteomes" id="UP000008980"/>
    </source>
</evidence>
<gene>
    <name evidence="3" type="ORF">LDBPK_090660</name>
</gene>
<dbReference type="OMA" id="NACSMSG"/>
<reference evidence="3 4" key="1">
    <citation type="journal article" date="2011" name="Genome Res.">
        <title>Whole genome sequencing of multiple Leishmania donovani clinical isolates provides insights into population structure and mechanisms of drug resistance.</title>
        <authorList>
            <person name="Downing T."/>
            <person name="Imamura H."/>
            <person name="Decuypere S."/>
            <person name="Clark T.G."/>
            <person name="Coombs G.H."/>
            <person name="Cotton J.A."/>
            <person name="Hilley J.D."/>
            <person name="de Doncker S."/>
            <person name="Maes I."/>
            <person name="Mottram J.C."/>
            <person name="Quail M.A."/>
            <person name="Rijal S."/>
            <person name="Sanders M."/>
            <person name="Schonian G."/>
            <person name="Stark O."/>
            <person name="Sundar S."/>
            <person name="Vanaerschot M."/>
            <person name="Hertz-Fowler C."/>
            <person name="Dujardin J.C."/>
            <person name="Berriman M."/>
        </authorList>
    </citation>
    <scope>NUCLEOTIDE SEQUENCE [LARGE SCALE GENOMIC DNA]</scope>
    <source>
        <strain evidence="3 4">BPK282A1</strain>
    </source>
</reference>
<keyword evidence="2" id="KW-0472">Membrane</keyword>
<feature type="transmembrane region" description="Helical" evidence="2">
    <location>
        <begin position="93"/>
        <end position="119"/>
    </location>
</feature>
<name>E9B9V3_LEIDO</name>
<protein>
    <recommendedName>
        <fullName evidence="5">Glucosidase II beta subunit-like family protein</fullName>
    </recommendedName>
</protein>
<feature type="compositionally biased region" description="Low complexity" evidence="1">
    <location>
        <begin position="27"/>
        <end position="41"/>
    </location>
</feature>
<organism evidence="3 4">
    <name type="scientific">Leishmania donovani</name>
    <dbReference type="NCBI Taxonomy" id="5661"/>
    <lineage>
        <taxon>Eukaryota</taxon>
        <taxon>Discoba</taxon>
        <taxon>Euglenozoa</taxon>
        <taxon>Kinetoplastea</taxon>
        <taxon>Metakinetoplastina</taxon>
        <taxon>Trypanosomatida</taxon>
        <taxon>Trypanosomatidae</taxon>
        <taxon>Leishmaniinae</taxon>
        <taxon>Leishmania</taxon>
    </lineage>
</organism>
<dbReference type="InterPro" id="IPR039794">
    <property type="entry name" value="Gtb1-like"/>
</dbReference>
<dbReference type="PANTHER" id="PTHR12630">
    <property type="entry name" value="N-LINKED OLIGOSACCHARIDE PROCESSING"/>
    <property type="match status" value="1"/>
</dbReference>
<sequence length="970" mass="105525">MLPYAMARRGKHSSTSSEETQVHAEAGADASARLPAAAPTLRQRRAKADDASAAHSSSAAAAASGAPAPANTNTSAAAGPSSHPTVASSPSCVILFGFGLIGAFFLSILISFLLVQLYVVDGPDVQRTFVHLEMAGKGREWFPVWMSNYLISTVTASRAGDEDSAVVGGSLGAPPGQRRSPAPPPLTGTRSGPPPAPQGTASDAVSAAAAQNSTPAAQSSSSTRLHCYTLEAYSETFLQPHRESAAPPLFSCGTRVVDLRSEERREVLAACQAGSGAEPLRDGSADPNREGGSLLPTLRVVLTPQEVQWHLVVQPANVVSQRIPLSRVNDDYCDCLDGTDELLTNACSMSGPLTPAVGTRWKSYLVSNQPLRLWETDDVIAQEDAEARGYPLQPRKRGDVGDRLYVSSGPVLPFVCICGTARQLLAPSLVGDGIVDCCAAEDEVVLQGTPYGGASPHRLSDDPKVVEANNRALEATRAAMIMQWKQRRASAAQYKTATPSLYEDKLYPYHTSARAMLVDKGYYSLYTSLEVQQEKQAAAAVLERIYADGHRIQRRRVQKGWDRLGRHLVGNRTKLQLQLSNVTRELESLEEYVRYRMDEARTNDPLAAGVSVQQLQHHARLVHMHEALNSEIQHISLTTLHRAYGDHYEYYPLVRRIMQLEASHLVDSRTPTTLDDATAQQRRERIITPTEVERMNTAAYAAQQPAQPLHVDNISVSDYGLEVMRQTFVAQRFGSREAPLVAQRLGLLPNNNISAYTPGVFNRTTSPFQRAPVIPTGSWQPYQSHRDGRVMVIADPAGDVHLACRACVRPASTLFRGGGRMQWPTRHPEAPPMLSVSNAMEAKKTAKDKLKAASAGETAKVSQVYTPYHTNMPSVFAVDVYTGDIRCEHDPPLTSSQHRTRGAGRDEDTPRSRAQSVKTHVTYLCDTKDSILHWASNGKCLQEVVVGTPSACTGWAWKVATERMKEVGKA</sequence>
<dbReference type="GO" id="GO:0006491">
    <property type="term" value="P:N-glycan processing"/>
    <property type="evidence" value="ECO:0007669"/>
    <property type="project" value="TreeGrafter"/>
</dbReference>
<evidence type="ECO:0000256" key="1">
    <source>
        <dbReference type="SAM" id="MobiDB-lite"/>
    </source>
</evidence>
<accession>E9B9V3</accession>
<keyword evidence="2" id="KW-0812">Transmembrane</keyword>
<feature type="compositionally biased region" description="Pro residues" evidence="1">
    <location>
        <begin position="181"/>
        <end position="197"/>
    </location>
</feature>
<dbReference type="AlphaFoldDB" id="E9B9V3"/>
<dbReference type="Proteomes" id="UP000008980">
    <property type="component" value="Chromosome 9"/>
</dbReference>
<dbReference type="GeneID" id="13392094"/>
<feature type="compositionally biased region" description="Low complexity" evidence="1">
    <location>
        <begin position="53"/>
        <end position="82"/>
    </location>
</feature>
<dbReference type="RefSeq" id="XP_003858746.1">
    <property type="nucleotide sequence ID" value="XM_003858698.1"/>
</dbReference>
<dbReference type="GO" id="GO:0017177">
    <property type="term" value="C:glucosidase II complex"/>
    <property type="evidence" value="ECO:0007669"/>
    <property type="project" value="TreeGrafter"/>
</dbReference>
<dbReference type="EMBL" id="FR799596">
    <property type="protein sequence ID" value="CBZ32026.1"/>
    <property type="molecule type" value="Genomic_DNA"/>
</dbReference>
<keyword evidence="2" id="KW-1133">Transmembrane helix</keyword>
<reference evidence="4" key="2">
    <citation type="submission" date="2011-02" db="EMBL/GenBank/DDBJ databases">
        <title>Whole genome sequencing of Leishmania donovani clinical lines reveals dynamic variation related to drug resistance.</title>
        <authorList>
            <person name="Downing T."/>
            <person name="Imamura H."/>
            <person name="Sanders M."/>
            <person name="Decuypere S."/>
            <person name="Hertz-Fowler C."/>
            <person name="Clark T.G."/>
            <person name="Rijal S."/>
            <person name="Sundar S."/>
            <person name="Quail M.A."/>
            <person name="De Doncker S."/>
            <person name="Maes I."/>
            <person name="Vanaerschot M."/>
            <person name="Stark O."/>
            <person name="Schonian G."/>
            <person name="Dujardin J.C."/>
            <person name="Berriman M."/>
        </authorList>
    </citation>
    <scope>NUCLEOTIDE SEQUENCE [LARGE SCALE GENOMIC DNA]</scope>
    <source>
        <strain evidence="4">BPK282A1</strain>
    </source>
</reference>
<dbReference type="PANTHER" id="PTHR12630:SF1">
    <property type="entry name" value="GLUCOSIDASE 2 SUBUNIT BETA"/>
    <property type="match status" value="1"/>
</dbReference>
<dbReference type="KEGG" id="ldo:LDBPK_090660"/>
<feature type="region of interest" description="Disordered" evidence="1">
    <location>
        <begin position="162"/>
        <end position="221"/>
    </location>
</feature>
<feature type="region of interest" description="Disordered" evidence="1">
    <location>
        <begin position="889"/>
        <end position="916"/>
    </location>
</feature>
<evidence type="ECO:0000256" key="2">
    <source>
        <dbReference type="SAM" id="Phobius"/>
    </source>
</evidence>
<dbReference type="PhylomeDB" id="E9B9V3"/>
<evidence type="ECO:0008006" key="5">
    <source>
        <dbReference type="Google" id="ProtNLM"/>
    </source>
</evidence>
<feature type="compositionally biased region" description="Low complexity" evidence="1">
    <location>
        <begin position="198"/>
        <end position="221"/>
    </location>
</feature>
<feature type="region of interest" description="Disordered" evidence="1">
    <location>
        <begin position="1"/>
        <end position="83"/>
    </location>
</feature>
<dbReference type="VEuPathDB" id="TriTrypDB:LdBPK_090660.1"/>
<evidence type="ECO:0000313" key="3">
    <source>
        <dbReference type="EMBL" id="CBZ32026.1"/>
    </source>
</evidence>